<name>A0A2M9CYR6_9CELL</name>
<proteinExistence type="predicted"/>
<gene>
    <name evidence="2" type="ORF">CLV28_0293</name>
</gene>
<accession>A0A2M9CYR6</accession>
<dbReference type="RefSeq" id="WP_100421528.1">
    <property type="nucleotide sequence ID" value="NZ_BOOX01000016.1"/>
</dbReference>
<dbReference type="AlphaFoldDB" id="A0A2M9CYR6"/>
<dbReference type="PANTHER" id="PTHR33840:SF1">
    <property type="entry name" value="TLE1 PHOSPHOLIPASE DOMAIN-CONTAINING PROTEIN"/>
    <property type="match status" value="1"/>
</dbReference>
<dbReference type="GO" id="GO:0016787">
    <property type="term" value="F:hydrolase activity"/>
    <property type="evidence" value="ECO:0007669"/>
    <property type="project" value="UniProtKB-KW"/>
</dbReference>
<sequence>MKRIVLCCDGTWNSPVRESVSNVEKIARAVATGIVGDGVVQEVHTVGGVGSRGYLLDRVLGGAFGYGITTNVVEGYREIALGYSPGDEIFVFGFSRGAYTARSVVGMIAAVGLLRPEAVLENRLREAERLYRERSDATADVRAAFRREHAYASVPVRMLGVFDTVGALGVPGLTRRRSRFHDVRLGRDVVCARQALAIDERRRTFEPCLWEVPEAEARPGRVKQVWFPGVHSDVGGSTRHTALSDVTLRWMVGEAESQGLVVDHARLAAQLEDEPVFEVVGAPTPLWRCINLVKRVRRNPRFRGDVRVLAGVPAREGPGYRDEARIAWPALRLTADDADPAYREHAVNVGWWRESAGAGLDGLVEHVRDLDGDRRRVVLV</sequence>
<dbReference type="Pfam" id="PF09994">
    <property type="entry name" value="T6SS_Tle1-like_cat"/>
    <property type="match status" value="1"/>
</dbReference>
<organism evidence="2 3">
    <name type="scientific">Sediminihabitans luteus</name>
    <dbReference type="NCBI Taxonomy" id="1138585"/>
    <lineage>
        <taxon>Bacteria</taxon>
        <taxon>Bacillati</taxon>
        <taxon>Actinomycetota</taxon>
        <taxon>Actinomycetes</taxon>
        <taxon>Micrococcales</taxon>
        <taxon>Cellulomonadaceae</taxon>
        <taxon>Sediminihabitans</taxon>
    </lineage>
</organism>
<dbReference type="OrthoDB" id="4378831at2"/>
<evidence type="ECO:0000313" key="2">
    <source>
        <dbReference type="EMBL" id="PJJ77081.1"/>
    </source>
</evidence>
<dbReference type="PANTHER" id="PTHR33840">
    <property type="match status" value="1"/>
</dbReference>
<dbReference type="EMBL" id="PGFE01000001">
    <property type="protein sequence ID" value="PJJ77081.1"/>
    <property type="molecule type" value="Genomic_DNA"/>
</dbReference>
<evidence type="ECO:0000259" key="1">
    <source>
        <dbReference type="Pfam" id="PF09994"/>
    </source>
</evidence>
<dbReference type="InterPro" id="IPR018712">
    <property type="entry name" value="Tle1-like_cat"/>
</dbReference>
<keyword evidence="2" id="KW-0378">Hydrolase</keyword>
<protein>
    <submittedName>
        <fullName evidence="2">Putative alpha/beta hydrolase family protein DUF2235</fullName>
    </submittedName>
</protein>
<reference evidence="2 3" key="1">
    <citation type="submission" date="2017-11" db="EMBL/GenBank/DDBJ databases">
        <title>Genomic Encyclopedia of Archaeal and Bacterial Type Strains, Phase II (KMG-II): From Individual Species to Whole Genera.</title>
        <authorList>
            <person name="Goeker M."/>
        </authorList>
    </citation>
    <scope>NUCLEOTIDE SEQUENCE [LARGE SCALE GENOMIC DNA]</scope>
    <source>
        <strain evidence="2 3">DSM 25478</strain>
    </source>
</reference>
<feature type="domain" description="T6SS Phospholipase effector Tle1-like catalytic" evidence="1">
    <location>
        <begin position="2"/>
        <end position="253"/>
    </location>
</feature>
<dbReference type="Proteomes" id="UP000231693">
    <property type="component" value="Unassembled WGS sequence"/>
</dbReference>
<keyword evidence="3" id="KW-1185">Reference proteome</keyword>
<comment type="caution">
    <text evidence="2">The sequence shown here is derived from an EMBL/GenBank/DDBJ whole genome shotgun (WGS) entry which is preliminary data.</text>
</comment>
<evidence type="ECO:0000313" key="3">
    <source>
        <dbReference type="Proteomes" id="UP000231693"/>
    </source>
</evidence>